<comment type="caution">
    <text evidence="1">The sequence shown here is derived from an EMBL/GenBank/DDBJ whole genome shotgun (WGS) entry which is preliminary data.</text>
</comment>
<evidence type="ECO:0000313" key="1">
    <source>
        <dbReference type="EMBL" id="CAG8832160.1"/>
    </source>
</evidence>
<dbReference type="Proteomes" id="UP000789920">
    <property type="component" value="Unassembled WGS sequence"/>
</dbReference>
<name>A0ACA9S8Y8_9GLOM</name>
<keyword evidence="2" id="KW-1185">Reference proteome</keyword>
<evidence type="ECO:0000313" key="2">
    <source>
        <dbReference type="Proteomes" id="UP000789920"/>
    </source>
</evidence>
<sequence>RQILTHKQREKETTISAIRVHFFNLGGKVISEQIGETSLQAQIPPKNS</sequence>
<dbReference type="EMBL" id="CAJVQC010103002">
    <property type="protein sequence ID" value="CAG8832160.1"/>
    <property type="molecule type" value="Genomic_DNA"/>
</dbReference>
<accession>A0ACA9S8Y8</accession>
<organism evidence="1 2">
    <name type="scientific">Racocetra persica</name>
    <dbReference type="NCBI Taxonomy" id="160502"/>
    <lineage>
        <taxon>Eukaryota</taxon>
        <taxon>Fungi</taxon>
        <taxon>Fungi incertae sedis</taxon>
        <taxon>Mucoromycota</taxon>
        <taxon>Glomeromycotina</taxon>
        <taxon>Glomeromycetes</taxon>
        <taxon>Diversisporales</taxon>
        <taxon>Gigasporaceae</taxon>
        <taxon>Racocetra</taxon>
    </lineage>
</organism>
<feature type="non-terminal residue" evidence="1">
    <location>
        <position position="1"/>
    </location>
</feature>
<reference evidence="1" key="1">
    <citation type="submission" date="2021-06" db="EMBL/GenBank/DDBJ databases">
        <authorList>
            <person name="Kallberg Y."/>
            <person name="Tangrot J."/>
            <person name="Rosling A."/>
        </authorList>
    </citation>
    <scope>NUCLEOTIDE SEQUENCE</scope>
    <source>
        <strain evidence="1">MA461A</strain>
    </source>
</reference>
<proteinExistence type="predicted"/>
<protein>
    <submittedName>
        <fullName evidence="1">4013_t:CDS:1</fullName>
    </submittedName>
</protein>
<gene>
    <name evidence="1" type="ORF">RPERSI_LOCUS28367</name>
</gene>